<sequence length="206" mass="23377">MKIILATSNLHKIREFREMFANLSEIDWLSLLNYPNYKLPEETGSTFEENSAIKALHGASHLNEWVLADDSGLVVPSLGKEPGIFSKRYAGLNANDNENRKKLLEKLSEKKDIERNAYFQCSLTLANKEGVKKTVTSIVEGYIAHEEKGRNGFGYDSLFIKHDYNQTFGELDPKVKSRISHRRKAFEKLLPTLHAILRSESVSCSS</sequence>
<dbReference type="Proteomes" id="UP000031552">
    <property type="component" value="Unassembled WGS sequence"/>
</dbReference>
<comment type="cofactor">
    <cofactor evidence="10">
        <name>Mg(2+)</name>
        <dbReference type="ChEBI" id="CHEBI:18420"/>
    </cofactor>
    <text evidence="10">Binds 1 Mg(2+) ion per subunit.</text>
</comment>
<reference evidence="12" key="1">
    <citation type="submission" date="2013-12" db="EMBL/GenBank/DDBJ databases">
        <authorList>
            <person name="Linke B."/>
        </authorList>
    </citation>
    <scope>NUCLEOTIDE SEQUENCE [LARGE SCALE GENOMIC DNA]</scope>
    <source>
        <strain evidence="12">CRIB-18</strain>
    </source>
</reference>
<feature type="binding site" evidence="10">
    <location>
        <begin position="181"/>
        <end position="182"/>
    </location>
    <ligand>
        <name>substrate</name>
    </ligand>
</feature>
<feature type="binding site" evidence="10">
    <location>
        <position position="41"/>
    </location>
    <ligand>
        <name>Mg(2+)</name>
        <dbReference type="ChEBI" id="CHEBI:18420"/>
    </ligand>
</feature>
<evidence type="ECO:0000256" key="7">
    <source>
        <dbReference type="ARBA" id="ARBA00023080"/>
    </source>
</evidence>
<evidence type="ECO:0000256" key="9">
    <source>
        <dbReference type="ARBA" id="ARBA00052017"/>
    </source>
</evidence>
<proteinExistence type="inferred from homology"/>
<dbReference type="CDD" id="cd00515">
    <property type="entry name" value="HAM1"/>
    <property type="match status" value="1"/>
</dbReference>
<protein>
    <recommendedName>
        <fullName evidence="10">dITP/XTP pyrophosphatase</fullName>
        <ecNumber evidence="10">3.6.1.66</ecNumber>
    </recommendedName>
    <alternativeName>
        <fullName evidence="10">Non-canonical purine NTP pyrophosphatase</fullName>
    </alternativeName>
    <alternativeName>
        <fullName evidence="10">Non-standard purine NTP pyrophosphatase</fullName>
    </alternativeName>
    <alternativeName>
        <fullName evidence="10">Nucleoside-triphosphate diphosphatase</fullName>
    </alternativeName>
    <alternativeName>
        <fullName evidence="10">Nucleoside-triphosphate pyrophosphatase</fullName>
        <shortName evidence="10">NTPase</shortName>
    </alternativeName>
</protein>
<feature type="binding site" evidence="10">
    <location>
        <begin position="7"/>
        <end position="12"/>
    </location>
    <ligand>
        <name>substrate</name>
    </ligand>
</feature>
<dbReference type="GO" id="GO:0009146">
    <property type="term" value="P:purine nucleoside triphosphate catabolic process"/>
    <property type="evidence" value="ECO:0007669"/>
    <property type="project" value="UniProtKB-UniRule"/>
</dbReference>
<evidence type="ECO:0000256" key="8">
    <source>
        <dbReference type="ARBA" id="ARBA00051875"/>
    </source>
</evidence>
<dbReference type="GO" id="GO:0009117">
    <property type="term" value="P:nucleotide metabolic process"/>
    <property type="evidence" value="ECO:0007669"/>
    <property type="project" value="UniProtKB-KW"/>
</dbReference>
<feature type="binding site" evidence="10">
    <location>
        <position position="70"/>
    </location>
    <ligand>
        <name>Mg(2+)</name>
        <dbReference type="ChEBI" id="CHEBI:18420"/>
    </ligand>
</feature>
<comment type="catalytic activity">
    <reaction evidence="8 10">
        <text>dITP + H2O = dIMP + diphosphate + H(+)</text>
        <dbReference type="Rhea" id="RHEA:28342"/>
        <dbReference type="ChEBI" id="CHEBI:15377"/>
        <dbReference type="ChEBI" id="CHEBI:15378"/>
        <dbReference type="ChEBI" id="CHEBI:33019"/>
        <dbReference type="ChEBI" id="CHEBI:61194"/>
        <dbReference type="ChEBI" id="CHEBI:61382"/>
        <dbReference type="EC" id="3.6.1.66"/>
    </reaction>
</comment>
<keyword evidence="13" id="KW-1185">Reference proteome</keyword>
<feature type="binding site" evidence="10">
    <location>
        <begin position="153"/>
        <end position="156"/>
    </location>
    <ligand>
        <name>substrate</name>
    </ligand>
</feature>
<dbReference type="NCBIfam" id="TIGR00042">
    <property type="entry name" value="RdgB/HAM1 family non-canonical purine NTP pyrophosphatase"/>
    <property type="match status" value="1"/>
</dbReference>
<evidence type="ECO:0000313" key="13">
    <source>
        <dbReference type="Proteomes" id="UP000031552"/>
    </source>
</evidence>
<dbReference type="GO" id="GO:0000166">
    <property type="term" value="F:nucleotide binding"/>
    <property type="evidence" value="ECO:0007669"/>
    <property type="project" value="UniProtKB-KW"/>
</dbReference>
<evidence type="ECO:0000313" key="12">
    <source>
        <dbReference type="EMBL" id="CDR34496.1"/>
    </source>
</evidence>
<evidence type="ECO:0000256" key="10">
    <source>
        <dbReference type="HAMAP-Rule" id="MF_01405"/>
    </source>
</evidence>
<keyword evidence="3 10" id="KW-0479">Metal-binding</keyword>
<comment type="catalytic activity">
    <reaction evidence="10">
        <text>ITP + H2O = IMP + diphosphate + H(+)</text>
        <dbReference type="Rhea" id="RHEA:29399"/>
        <dbReference type="ChEBI" id="CHEBI:15377"/>
        <dbReference type="ChEBI" id="CHEBI:15378"/>
        <dbReference type="ChEBI" id="CHEBI:33019"/>
        <dbReference type="ChEBI" id="CHEBI:58053"/>
        <dbReference type="ChEBI" id="CHEBI:61402"/>
        <dbReference type="EC" id="3.6.1.66"/>
    </reaction>
</comment>
<feature type="binding site" evidence="10">
    <location>
        <position position="176"/>
    </location>
    <ligand>
        <name>substrate</name>
    </ligand>
</feature>
<keyword evidence="6 10" id="KW-0460">Magnesium</keyword>
<dbReference type="EMBL" id="CCEJ010000008">
    <property type="protein sequence ID" value="CDR34496.1"/>
    <property type="molecule type" value="Genomic_DNA"/>
</dbReference>
<comment type="catalytic activity">
    <reaction evidence="9 10">
        <text>XTP + H2O = XMP + diphosphate + H(+)</text>
        <dbReference type="Rhea" id="RHEA:28610"/>
        <dbReference type="ChEBI" id="CHEBI:15377"/>
        <dbReference type="ChEBI" id="CHEBI:15378"/>
        <dbReference type="ChEBI" id="CHEBI:33019"/>
        <dbReference type="ChEBI" id="CHEBI:57464"/>
        <dbReference type="ChEBI" id="CHEBI:61314"/>
        <dbReference type="EC" id="3.6.1.66"/>
    </reaction>
</comment>
<dbReference type="PANTHER" id="PTHR11067">
    <property type="entry name" value="INOSINE TRIPHOSPHATE PYROPHOSPHATASE/HAM1 PROTEIN"/>
    <property type="match status" value="1"/>
</dbReference>
<evidence type="ECO:0000256" key="3">
    <source>
        <dbReference type="ARBA" id="ARBA00022723"/>
    </source>
</evidence>
<evidence type="ECO:0000256" key="2">
    <source>
        <dbReference type="ARBA" id="ARBA00011738"/>
    </source>
</evidence>
<dbReference type="GO" id="GO:0036220">
    <property type="term" value="F:ITP diphosphatase activity"/>
    <property type="evidence" value="ECO:0007669"/>
    <property type="project" value="UniProtKB-UniRule"/>
</dbReference>
<comment type="similarity">
    <text evidence="1 10 11">Belongs to the HAM1 NTPase family.</text>
</comment>
<dbReference type="Gene3D" id="3.90.950.10">
    <property type="match status" value="1"/>
</dbReference>
<dbReference type="STRING" id="1437425.CSEC_1684"/>
<comment type="subunit">
    <text evidence="2 10">Homodimer.</text>
</comment>
<comment type="caution">
    <text evidence="12">The sequence shown here is derived from an EMBL/GenBank/DDBJ whole genome shotgun (WGS) entry which is preliminary data.</text>
</comment>
<dbReference type="AlphaFoldDB" id="A0A090CZS7"/>
<dbReference type="GO" id="GO:0046872">
    <property type="term" value="F:metal ion binding"/>
    <property type="evidence" value="ECO:0007669"/>
    <property type="project" value="UniProtKB-KW"/>
</dbReference>
<dbReference type="GO" id="GO:0035870">
    <property type="term" value="F:dITP diphosphatase activity"/>
    <property type="evidence" value="ECO:0007669"/>
    <property type="project" value="UniProtKB-UniRule"/>
</dbReference>
<dbReference type="RefSeq" id="WP_041018029.1">
    <property type="nucleotide sequence ID" value="NZ_CCEJ010000008.1"/>
</dbReference>
<dbReference type="eggNOG" id="COG0127">
    <property type="taxonomic scope" value="Bacteria"/>
</dbReference>
<keyword evidence="5 10" id="KW-0378">Hydrolase</keyword>
<evidence type="ECO:0000256" key="11">
    <source>
        <dbReference type="RuleBase" id="RU003781"/>
    </source>
</evidence>
<feature type="active site" description="Proton acceptor" evidence="10">
    <location>
        <position position="70"/>
    </location>
</feature>
<dbReference type="GO" id="GO:0005829">
    <property type="term" value="C:cytosol"/>
    <property type="evidence" value="ECO:0007669"/>
    <property type="project" value="TreeGrafter"/>
</dbReference>
<evidence type="ECO:0000256" key="1">
    <source>
        <dbReference type="ARBA" id="ARBA00008023"/>
    </source>
</evidence>
<dbReference type="EC" id="3.6.1.66" evidence="10"/>
<evidence type="ECO:0000256" key="6">
    <source>
        <dbReference type="ARBA" id="ARBA00022842"/>
    </source>
</evidence>
<dbReference type="HAMAP" id="MF_01405">
    <property type="entry name" value="Non_canon_purine_NTPase"/>
    <property type="match status" value="1"/>
</dbReference>
<keyword evidence="7 10" id="KW-0546">Nucleotide metabolism</keyword>
<keyword evidence="4 10" id="KW-0547">Nucleotide-binding</keyword>
<feature type="binding site" evidence="10">
    <location>
        <position position="71"/>
    </location>
    <ligand>
        <name>substrate</name>
    </ligand>
</feature>
<dbReference type="OrthoDB" id="9807456at2"/>
<dbReference type="GO" id="GO:0017111">
    <property type="term" value="F:ribonucleoside triphosphate phosphatase activity"/>
    <property type="evidence" value="ECO:0007669"/>
    <property type="project" value="InterPro"/>
</dbReference>
<dbReference type="InterPro" id="IPR002637">
    <property type="entry name" value="RdgB/HAM1"/>
</dbReference>
<name>A0A090CZS7_9BACT</name>
<reference evidence="12" key="2">
    <citation type="submission" date="2014-09" db="EMBL/GenBank/DDBJ databases">
        <title>Criblamydia sequanensis harbors a mega-plasmid encoding arsenite resistance.</title>
        <authorList>
            <person name="Bertelli C."/>
            <person name="Goesmann A."/>
            <person name="Greub G."/>
        </authorList>
    </citation>
    <scope>NUCLEOTIDE SEQUENCE [LARGE SCALE GENOMIC DNA]</scope>
    <source>
        <strain evidence="12">CRIB-18</strain>
    </source>
</reference>
<accession>A0A090CZS7</accession>
<dbReference type="GO" id="GO:0036222">
    <property type="term" value="F:XTP diphosphatase activity"/>
    <property type="evidence" value="ECO:0007669"/>
    <property type="project" value="UniProtKB-UniRule"/>
</dbReference>
<dbReference type="FunFam" id="3.90.950.10:FF:000001">
    <property type="entry name" value="dITP/XTP pyrophosphatase"/>
    <property type="match status" value="1"/>
</dbReference>
<dbReference type="PANTHER" id="PTHR11067:SF9">
    <property type="entry name" value="INOSINE TRIPHOSPHATE PYROPHOSPHATASE"/>
    <property type="match status" value="1"/>
</dbReference>
<dbReference type="InterPro" id="IPR020922">
    <property type="entry name" value="dITP/XTP_pyrophosphatase"/>
</dbReference>
<dbReference type="Pfam" id="PF01725">
    <property type="entry name" value="Ham1p_like"/>
    <property type="match status" value="1"/>
</dbReference>
<dbReference type="SUPFAM" id="SSF52972">
    <property type="entry name" value="ITPase-like"/>
    <property type="match status" value="1"/>
</dbReference>
<evidence type="ECO:0000256" key="4">
    <source>
        <dbReference type="ARBA" id="ARBA00022741"/>
    </source>
</evidence>
<dbReference type="InterPro" id="IPR029001">
    <property type="entry name" value="ITPase-like_fam"/>
</dbReference>
<gene>
    <name evidence="12" type="ORF">CSEC_1684</name>
</gene>
<comment type="function">
    <text evidence="10">Pyrophosphatase that catalyzes the hydrolysis of nucleoside triphosphates to their monophosphate derivatives, with a high preference for the non-canonical purine nucleotides XTP (xanthosine triphosphate), dITP (deoxyinosine triphosphate) and ITP. Seems to function as a house-cleaning enzyme that removes non-canonical purine nucleotides from the nucleotide pool, thus preventing their incorporation into DNA/RNA and avoiding chromosomal lesions.</text>
</comment>
<evidence type="ECO:0000256" key="5">
    <source>
        <dbReference type="ARBA" id="ARBA00022801"/>
    </source>
</evidence>
<organism evidence="12 13">
    <name type="scientific">Candidatus Criblamydia sequanensis CRIB-18</name>
    <dbReference type="NCBI Taxonomy" id="1437425"/>
    <lineage>
        <taxon>Bacteria</taxon>
        <taxon>Pseudomonadati</taxon>
        <taxon>Chlamydiota</taxon>
        <taxon>Chlamydiia</taxon>
        <taxon>Parachlamydiales</taxon>
        <taxon>Candidatus Criblamydiaceae</taxon>
        <taxon>Candidatus Criblamydia</taxon>
    </lineage>
</organism>